<feature type="transmembrane region" description="Helical" evidence="1">
    <location>
        <begin position="29"/>
        <end position="54"/>
    </location>
</feature>
<accession>A0A0L8G2G4</accession>
<evidence type="ECO:0000313" key="2">
    <source>
        <dbReference type="EMBL" id="KOF70765.1"/>
    </source>
</evidence>
<sequence>MLVHVVCVILNTANVSKESKKWRTCPTGFVWCGAANLVLAKFSSWIGGIFLYGYT</sequence>
<evidence type="ECO:0000256" key="1">
    <source>
        <dbReference type="SAM" id="Phobius"/>
    </source>
</evidence>
<keyword evidence="1" id="KW-0472">Membrane</keyword>
<keyword evidence="1" id="KW-1133">Transmembrane helix</keyword>
<proteinExistence type="predicted"/>
<organism evidence="2">
    <name type="scientific">Octopus bimaculoides</name>
    <name type="common">California two-spotted octopus</name>
    <dbReference type="NCBI Taxonomy" id="37653"/>
    <lineage>
        <taxon>Eukaryota</taxon>
        <taxon>Metazoa</taxon>
        <taxon>Spiralia</taxon>
        <taxon>Lophotrochozoa</taxon>
        <taxon>Mollusca</taxon>
        <taxon>Cephalopoda</taxon>
        <taxon>Coleoidea</taxon>
        <taxon>Octopodiformes</taxon>
        <taxon>Octopoda</taxon>
        <taxon>Incirrata</taxon>
        <taxon>Octopodidae</taxon>
        <taxon>Octopus</taxon>
    </lineage>
</organism>
<name>A0A0L8G2G4_OCTBM</name>
<gene>
    <name evidence="2" type="ORF">OCBIM_22002269mg</name>
</gene>
<reference evidence="2" key="1">
    <citation type="submission" date="2015-07" db="EMBL/GenBank/DDBJ databases">
        <title>MeaNS - Measles Nucleotide Surveillance Program.</title>
        <authorList>
            <person name="Tran T."/>
            <person name="Druce J."/>
        </authorList>
    </citation>
    <scope>NUCLEOTIDE SEQUENCE</scope>
    <source>
        <strain evidence="2">UCB-OBI-ISO-001</strain>
        <tissue evidence="2">Gonad</tissue>
    </source>
</reference>
<keyword evidence="1" id="KW-0812">Transmembrane</keyword>
<dbReference type="EMBL" id="KQ424600">
    <property type="protein sequence ID" value="KOF70765.1"/>
    <property type="molecule type" value="Genomic_DNA"/>
</dbReference>
<protein>
    <submittedName>
        <fullName evidence="2">Uncharacterized protein</fullName>
    </submittedName>
</protein>
<dbReference type="AlphaFoldDB" id="A0A0L8G2G4"/>